<dbReference type="Pfam" id="PF05192">
    <property type="entry name" value="MutS_III"/>
    <property type="match status" value="1"/>
</dbReference>
<evidence type="ECO:0000256" key="1">
    <source>
        <dbReference type="ARBA" id="ARBA00004123"/>
    </source>
</evidence>
<evidence type="ECO:0000256" key="8">
    <source>
        <dbReference type="ARBA" id="ARBA00023204"/>
    </source>
</evidence>
<keyword evidence="5 11" id="KW-0227">DNA damage</keyword>
<dbReference type="EMBL" id="DS022302">
    <property type="protein sequence ID" value="OAJ39243.1"/>
    <property type="molecule type" value="Genomic_DNA"/>
</dbReference>
<dbReference type="OrthoDB" id="295033at2759"/>
<dbReference type="PANTHER" id="PTHR11361:SF35">
    <property type="entry name" value="DNA MISMATCH REPAIR PROTEIN MSH2"/>
    <property type="match status" value="1"/>
</dbReference>
<accession>A0A177WGP7</accession>
<dbReference type="VEuPathDB" id="FungiDB:BDEG_23105"/>
<dbReference type="InterPro" id="IPR045076">
    <property type="entry name" value="MutS"/>
</dbReference>
<evidence type="ECO:0000256" key="9">
    <source>
        <dbReference type="ARBA" id="ARBA00023242"/>
    </source>
</evidence>
<dbReference type="GO" id="GO:0006312">
    <property type="term" value="P:mitotic recombination"/>
    <property type="evidence" value="ECO:0007669"/>
    <property type="project" value="TreeGrafter"/>
</dbReference>
<evidence type="ECO:0000256" key="10">
    <source>
        <dbReference type="ARBA" id="ARBA00073545"/>
    </source>
</evidence>
<name>A0A177WGP7_BATDL</name>
<organism evidence="13 14">
    <name type="scientific">Batrachochytrium dendrobatidis (strain JEL423)</name>
    <dbReference type="NCBI Taxonomy" id="403673"/>
    <lineage>
        <taxon>Eukaryota</taxon>
        <taxon>Fungi</taxon>
        <taxon>Fungi incertae sedis</taxon>
        <taxon>Chytridiomycota</taxon>
        <taxon>Chytridiomycota incertae sedis</taxon>
        <taxon>Chytridiomycetes</taxon>
        <taxon>Rhizophydiales</taxon>
        <taxon>Rhizophydiales incertae sedis</taxon>
        <taxon>Batrachochytrium</taxon>
    </lineage>
</organism>
<dbReference type="InterPro" id="IPR036678">
    <property type="entry name" value="MutS_con_dom_sf"/>
</dbReference>
<protein>
    <recommendedName>
        <fullName evidence="10">DNA mismatch repair protein MSH2</fullName>
    </recommendedName>
    <alternativeName>
        <fullName evidence="3">DNA mismatch repair protein Msh2</fullName>
    </alternativeName>
</protein>
<dbReference type="GO" id="GO:0032301">
    <property type="term" value="C:MutSalpha complex"/>
    <property type="evidence" value="ECO:0007669"/>
    <property type="project" value="TreeGrafter"/>
</dbReference>
<keyword evidence="6" id="KW-0067">ATP-binding</keyword>
<comment type="subcellular location">
    <subcellularLocation>
        <location evidence="1">Nucleus</location>
    </subcellularLocation>
</comment>
<dbReference type="Gene3D" id="3.40.50.300">
    <property type="entry name" value="P-loop containing nucleotide triphosphate hydrolases"/>
    <property type="match status" value="1"/>
</dbReference>
<reference evidence="13 14" key="2">
    <citation type="submission" date="2016-05" db="EMBL/GenBank/DDBJ databases">
        <title>Lineage-specific infection strategies underlie the spectrum of fungal disease in amphibians.</title>
        <authorList>
            <person name="Cuomo C.A."/>
            <person name="Farrer R.A."/>
            <person name="James T."/>
            <person name="Longcore J."/>
            <person name="Birren B."/>
        </authorList>
    </citation>
    <scope>NUCLEOTIDE SEQUENCE [LARGE SCALE GENOMIC DNA]</scope>
    <source>
        <strain evidence="13 14">JEL423</strain>
    </source>
</reference>
<proteinExistence type="inferred from homology"/>
<feature type="domain" description="DNA mismatch repair proteins mutS family" evidence="12">
    <location>
        <begin position="733"/>
        <end position="749"/>
    </location>
</feature>
<evidence type="ECO:0000256" key="2">
    <source>
        <dbReference type="ARBA" id="ARBA00006271"/>
    </source>
</evidence>
<dbReference type="GO" id="GO:0005524">
    <property type="term" value="F:ATP binding"/>
    <property type="evidence" value="ECO:0007669"/>
    <property type="project" value="UniProtKB-KW"/>
</dbReference>
<reference evidence="13 14" key="1">
    <citation type="submission" date="2006-10" db="EMBL/GenBank/DDBJ databases">
        <title>The Genome Sequence of Batrachochytrium dendrobatidis JEL423.</title>
        <authorList>
            <consortium name="The Broad Institute Genome Sequencing Platform"/>
            <person name="Birren B."/>
            <person name="Lander E."/>
            <person name="Galagan J."/>
            <person name="Cuomo C."/>
            <person name="Devon K."/>
            <person name="Jaffe D."/>
            <person name="Butler J."/>
            <person name="Alvarez P."/>
            <person name="Gnerre S."/>
            <person name="Grabherr M."/>
            <person name="Kleber M."/>
            <person name="Mauceli E."/>
            <person name="Brockman W."/>
            <person name="Young S."/>
            <person name="LaButti K."/>
            <person name="Sykes S."/>
            <person name="DeCaprio D."/>
            <person name="Crawford M."/>
            <person name="Koehrsen M."/>
            <person name="Engels R."/>
            <person name="Montgomery P."/>
            <person name="Pearson M."/>
            <person name="Howarth C."/>
            <person name="Larson L."/>
            <person name="White J."/>
            <person name="O'Leary S."/>
            <person name="Kodira C."/>
            <person name="Zeng Q."/>
            <person name="Yandava C."/>
            <person name="Alvarado L."/>
            <person name="Longcore J."/>
            <person name="James T."/>
        </authorList>
    </citation>
    <scope>NUCLEOTIDE SEQUENCE [LARGE SCALE GENOMIC DNA]</scope>
    <source>
        <strain evidence="13 14">JEL423</strain>
    </source>
</reference>
<keyword evidence="7 11" id="KW-0238">DNA-binding</keyword>
<dbReference type="GO" id="GO:0030983">
    <property type="term" value="F:mismatched DNA binding"/>
    <property type="evidence" value="ECO:0007669"/>
    <property type="project" value="InterPro"/>
</dbReference>
<dbReference type="AlphaFoldDB" id="A0A177WGP7"/>
<evidence type="ECO:0000259" key="12">
    <source>
        <dbReference type="PROSITE" id="PS00486"/>
    </source>
</evidence>
<dbReference type="SUPFAM" id="SSF48334">
    <property type="entry name" value="DNA repair protein MutS, domain III"/>
    <property type="match status" value="1"/>
</dbReference>
<evidence type="ECO:0000256" key="4">
    <source>
        <dbReference type="ARBA" id="ARBA00022741"/>
    </source>
</evidence>
<dbReference type="PANTHER" id="PTHR11361">
    <property type="entry name" value="DNA MISMATCH REPAIR PROTEIN MUTS FAMILY MEMBER"/>
    <property type="match status" value="1"/>
</dbReference>
<dbReference type="InterPro" id="IPR007696">
    <property type="entry name" value="DNA_mismatch_repair_MutS_core"/>
</dbReference>
<dbReference type="InterPro" id="IPR000432">
    <property type="entry name" value="DNA_mismatch_repair_MutS_C"/>
</dbReference>
<dbReference type="FunFam" id="1.10.1420.10:FF:000003">
    <property type="entry name" value="DNA mismatch repair protein"/>
    <property type="match status" value="1"/>
</dbReference>
<dbReference type="FunFam" id="3.30.420.110:FF:000002">
    <property type="entry name" value="DNA mismatch repair protein"/>
    <property type="match status" value="1"/>
</dbReference>
<dbReference type="PIRSF" id="PIRSF005813">
    <property type="entry name" value="MSH2"/>
    <property type="match status" value="1"/>
</dbReference>
<comment type="similarity">
    <text evidence="2 11">Belongs to the DNA mismatch repair MutS family.</text>
</comment>
<dbReference type="Pfam" id="PF00488">
    <property type="entry name" value="MutS_V"/>
    <property type="match status" value="1"/>
</dbReference>
<dbReference type="SMART" id="SM00534">
    <property type="entry name" value="MUTSac"/>
    <property type="match status" value="1"/>
</dbReference>
<dbReference type="Gene3D" id="3.30.420.110">
    <property type="entry name" value="MutS, connector domain"/>
    <property type="match status" value="1"/>
</dbReference>
<keyword evidence="4 11" id="KW-0547">Nucleotide-binding</keyword>
<dbReference type="InterPro" id="IPR007860">
    <property type="entry name" value="DNA_mmatch_repair_MutS_con_dom"/>
</dbReference>
<dbReference type="InterPro" id="IPR011184">
    <property type="entry name" value="DNA_mismatch_repair_Msh2"/>
</dbReference>
<dbReference type="SMART" id="SM00533">
    <property type="entry name" value="MUTSd"/>
    <property type="match status" value="1"/>
</dbReference>
<dbReference type="GO" id="GO:0140664">
    <property type="term" value="F:ATP-dependent DNA damage sensor activity"/>
    <property type="evidence" value="ECO:0007669"/>
    <property type="project" value="InterPro"/>
</dbReference>
<dbReference type="STRING" id="403673.A0A177WGP7"/>
<dbReference type="InterPro" id="IPR016151">
    <property type="entry name" value="DNA_mismatch_repair_MutS_N"/>
</dbReference>
<evidence type="ECO:0000256" key="3">
    <source>
        <dbReference type="ARBA" id="ARBA00019549"/>
    </source>
</evidence>
<evidence type="ECO:0000256" key="6">
    <source>
        <dbReference type="ARBA" id="ARBA00022840"/>
    </source>
</evidence>
<comment type="function">
    <text evidence="11">Component of the post-replicative DNA mismatch repair system (MMR).</text>
</comment>
<dbReference type="FunFam" id="3.40.1170.10:FF:000009">
    <property type="entry name" value="Mismatch repair ATPase"/>
    <property type="match status" value="1"/>
</dbReference>
<dbReference type="InterPro" id="IPR027417">
    <property type="entry name" value="P-loop_NTPase"/>
</dbReference>
<dbReference type="GO" id="GO:0006298">
    <property type="term" value="P:mismatch repair"/>
    <property type="evidence" value="ECO:0007669"/>
    <property type="project" value="InterPro"/>
</dbReference>
<dbReference type="Pfam" id="PF01624">
    <property type="entry name" value="MutS_I"/>
    <property type="match status" value="1"/>
</dbReference>
<dbReference type="InterPro" id="IPR007695">
    <property type="entry name" value="DNA_mismatch_repair_MutS-lik_N"/>
</dbReference>
<evidence type="ECO:0000313" key="14">
    <source>
        <dbReference type="Proteomes" id="UP000077115"/>
    </source>
</evidence>
<dbReference type="Gene3D" id="3.40.1170.10">
    <property type="entry name" value="DNA repair protein MutS, domain I"/>
    <property type="match status" value="1"/>
</dbReference>
<keyword evidence="9" id="KW-0539">Nucleus</keyword>
<dbReference type="InterPro" id="IPR007861">
    <property type="entry name" value="DNA_mismatch_repair_MutS_clamp"/>
</dbReference>
<dbReference type="CDD" id="cd03285">
    <property type="entry name" value="ABC_MSH2_euk"/>
    <property type="match status" value="1"/>
</dbReference>
<dbReference type="InterPro" id="IPR032642">
    <property type="entry name" value="Msh2_ATP-bd"/>
</dbReference>
<dbReference type="NCBIfam" id="NF003810">
    <property type="entry name" value="PRK05399.1"/>
    <property type="match status" value="1"/>
</dbReference>
<dbReference type="SUPFAM" id="SSF52540">
    <property type="entry name" value="P-loop containing nucleoside triphosphate hydrolases"/>
    <property type="match status" value="1"/>
</dbReference>
<dbReference type="InterPro" id="IPR036187">
    <property type="entry name" value="DNA_mismatch_repair_MutS_sf"/>
</dbReference>
<evidence type="ECO:0000256" key="7">
    <source>
        <dbReference type="ARBA" id="ARBA00023125"/>
    </source>
</evidence>
<dbReference type="Pfam" id="PF05188">
    <property type="entry name" value="MutS_II"/>
    <property type="match status" value="1"/>
</dbReference>
<dbReference type="Proteomes" id="UP000077115">
    <property type="component" value="Unassembled WGS sequence"/>
</dbReference>
<dbReference type="FunFam" id="3.40.50.300:FF:000925">
    <property type="entry name" value="DNA mismatch repair protein MSH2"/>
    <property type="match status" value="1"/>
</dbReference>
<gene>
    <name evidence="13" type="ORF">BDEG_23105</name>
</gene>
<dbReference type="Gene3D" id="1.10.1420.10">
    <property type="match status" value="2"/>
</dbReference>
<sequence>MTKDFSQPDMALDKSSETSFCRFFESLVQTQGTLRLFERNGGDYYSVHGIDAVFVSEHVYRTATVLKQLGSGLQSCTLSKLNAMSFLKELLTEKQYRIEIWCPDSGKNNSWKISKQASPGNLQSVEDMLFVNTDVGSAPVVLAVTVTVKGSDKIVGVGYTDATTMRRLGICEFVDNETFTNFESIMIQLGVKEVVMPDDSQNYDLKKIKAIVLRCDAIITERRKSEFNIQNIQQDLSRLLESDIFVSALPEMELTTAMRCIAALIHYLDLLADESNFGKYTIEQHDLSQYMRLDAAAVKALNLVPNGQSGPKSASIFGLLDQCKTAQGSRLLGQWIKQPLMNISDIVNRQNLVQVFFDDSQLRQALQDERLKTFPDLHRLARKFQRGSASLQDVVRVYQVVLGLPAMVETLEDYSGKYMDLFSETFTLKFKEYSESLCKLQELVETTIDLAAVENHQYLIKPDFHRELLETRSSMDNVLNTIQSEAEQVAIDLGIEFEKRLKFEKNSQYGYHLRLSRVDANRIRGNRDYIELSTQKAGVLFTTVNLRTLSNNFAELTKAYELLQQNLSKDVISITGSYFPVLELLNQLVAHIDVLVSFADVAISAPMQYVRPNILLSGQGDIILKKARHPCVEVQDDVSFIENDVDLVRNDSVFQIITGPNMGGKSTYIRQIGVIVLMAQIGSFVPCEEASVSIVDSILARVGANDSQLKGISTFMAEMLETASILRAATSNSLIIIDELGRGTSTYDGFGLAWAIAEHIAKHIGCFTLFATHFHELSNLADQVPFVKNLHVSALLSTLSSGPKSLTLLYKVMPGVCDQSFGIHVAELAAFPDSVVKIAKRKAAELEDFSHHDEQPKRVWNSSDEAIQSGSELAQQFLSEASILAKKHGSNMDMIHTAMQTLGAKFASAIADNEFLKEAIESL</sequence>
<dbReference type="GO" id="GO:0051053">
    <property type="term" value="P:negative regulation of DNA metabolic process"/>
    <property type="evidence" value="ECO:0007669"/>
    <property type="project" value="UniProtKB-ARBA"/>
</dbReference>
<evidence type="ECO:0000313" key="13">
    <source>
        <dbReference type="EMBL" id="OAJ39243.1"/>
    </source>
</evidence>
<evidence type="ECO:0000256" key="5">
    <source>
        <dbReference type="ARBA" id="ARBA00022763"/>
    </source>
</evidence>
<dbReference type="PROSITE" id="PS00486">
    <property type="entry name" value="DNA_MISMATCH_REPAIR_2"/>
    <property type="match status" value="1"/>
</dbReference>
<dbReference type="eggNOG" id="KOG0219">
    <property type="taxonomic scope" value="Eukaryota"/>
</dbReference>
<evidence type="ECO:0000256" key="11">
    <source>
        <dbReference type="RuleBase" id="RU003756"/>
    </source>
</evidence>
<dbReference type="Pfam" id="PF05190">
    <property type="entry name" value="MutS_IV"/>
    <property type="match status" value="1"/>
</dbReference>
<keyword evidence="8 11" id="KW-0234">DNA repair</keyword>